<evidence type="ECO:0000313" key="1">
    <source>
        <dbReference type="EMBL" id="KAL0395972.1"/>
    </source>
</evidence>
<dbReference type="EMBL" id="JACGWM010000001">
    <property type="protein sequence ID" value="KAL0395972.1"/>
    <property type="molecule type" value="Genomic_DNA"/>
</dbReference>
<evidence type="ECO:0008006" key="2">
    <source>
        <dbReference type="Google" id="ProtNLM"/>
    </source>
</evidence>
<protein>
    <recommendedName>
        <fullName evidence="2">Reverse transcriptase zinc-binding domain-containing protein</fullName>
    </recommendedName>
</protein>
<sequence>METLDNPGKHTLTSAKARALFYRAVFDKLLINHFGCEIIDERKVHWVAWSKLGSRSVARCLGFRELRAFNLPMLAKQCWRRFTNPSNFLGRPLRARYFPNTSFLEATLSSRLSLTWRNLMSARPLMVAGFRWRVGSGDESLPPCMLIDGGCFVVGCTVLEIHLIGCSPPKEDVERWFSHVEGNYQGLNSVPFLWGSIPFAVSNSGVDQGDPNNPRWTLDEPQELLRKLSSIGPSSGLRKSLVFNGTMAFMGLQTSPTLVATWKKSY</sequence>
<organism evidence="1">
    <name type="scientific">Sesamum calycinum</name>
    <dbReference type="NCBI Taxonomy" id="2727403"/>
    <lineage>
        <taxon>Eukaryota</taxon>
        <taxon>Viridiplantae</taxon>
        <taxon>Streptophyta</taxon>
        <taxon>Embryophyta</taxon>
        <taxon>Tracheophyta</taxon>
        <taxon>Spermatophyta</taxon>
        <taxon>Magnoliopsida</taxon>
        <taxon>eudicotyledons</taxon>
        <taxon>Gunneridae</taxon>
        <taxon>Pentapetalae</taxon>
        <taxon>asterids</taxon>
        <taxon>lamiids</taxon>
        <taxon>Lamiales</taxon>
        <taxon>Pedaliaceae</taxon>
        <taxon>Sesamum</taxon>
    </lineage>
</organism>
<dbReference type="AlphaFoldDB" id="A0AAW2SU59"/>
<reference evidence="1" key="2">
    <citation type="journal article" date="2024" name="Plant">
        <title>Genomic evolution and insights into agronomic trait innovations of Sesamum species.</title>
        <authorList>
            <person name="Miao H."/>
            <person name="Wang L."/>
            <person name="Qu L."/>
            <person name="Liu H."/>
            <person name="Sun Y."/>
            <person name="Le M."/>
            <person name="Wang Q."/>
            <person name="Wei S."/>
            <person name="Zheng Y."/>
            <person name="Lin W."/>
            <person name="Duan Y."/>
            <person name="Cao H."/>
            <person name="Xiong S."/>
            <person name="Wang X."/>
            <person name="Wei L."/>
            <person name="Li C."/>
            <person name="Ma Q."/>
            <person name="Ju M."/>
            <person name="Zhao R."/>
            <person name="Li G."/>
            <person name="Mu C."/>
            <person name="Tian Q."/>
            <person name="Mei H."/>
            <person name="Zhang T."/>
            <person name="Gao T."/>
            <person name="Zhang H."/>
        </authorList>
    </citation>
    <scope>NUCLEOTIDE SEQUENCE</scope>
    <source>
        <strain evidence="1">KEN8</strain>
    </source>
</reference>
<comment type="caution">
    <text evidence="1">The sequence shown here is derived from an EMBL/GenBank/DDBJ whole genome shotgun (WGS) entry which is preliminary data.</text>
</comment>
<reference evidence="1" key="1">
    <citation type="submission" date="2020-06" db="EMBL/GenBank/DDBJ databases">
        <authorList>
            <person name="Li T."/>
            <person name="Hu X."/>
            <person name="Zhang T."/>
            <person name="Song X."/>
            <person name="Zhang H."/>
            <person name="Dai N."/>
            <person name="Sheng W."/>
            <person name="Hou X."/>
            <person name="Wei L."/>
        </authorList>
    </citation>
    <scope>NUCLEOTIDE SEQUENCE</scope>
    <source>
        <strain evidence="1">KEN8</strain>
        <tissue evidence="1">Leaf</tissue>
    </source>
</reference>
<proteinExistence type="predicted"/>
<name>A0AAW2SU59_9LAMI</name>
<gene>
    <name evidence="1" type="ORF">Scaly_0045600</name>
</gene>
<accession>A0AAW2SU59</accession>